<comment type="caution">
    <text evidence="2">The sequence shown here is derived from an EMBL/GenBank/DDBJ whole genome shotgun (WGS) entry which is preliminary data.</text>
</comment>
<gene>
    <name evidence="2" type="ORF">NU887_06890</name>
</gene>
<dbReference type="PANTHER" id="PTHR32060:SF30">
    <property type="entry name" value="CARBOXY-TERMINAL PROCESSING PROTEASE CTPA"/>
    <property type="match status" value="1"/>
</dbReference>
<dbReference type="PANTHER" id="PTHR32060">
    <property type="entry name" value="TAIL-SPECIFIC PROTEASE"/>
    <property type="match status" value="1"/>
</dbReference>
<dbReference type="InterPro" id="IPR036034">
    <property type="entry name" value="PDZ_sf"/>
</dbReference>
<reference evidence="2" key="1">
    <citation type="submission" date="2022-08" db="EMBL/GenBank/DDBJ databases">
        <authorList>
            <person name="Zhang D."/>
        </authorList>
    </citation>
    <scope>NUCLEOTIDE SEQUENCE</scope>
    <source>
        <strain evidence="2">XJ19-11</strain>
    </source>
</reference>
<name>A0A9X2P7V2_9BACT</name>
<dbReference type="SMART" id="SM00245">
    <property type="entry name" value="TSPc"/>
    <property type="match status" value="1"/>
</dbReference>
<dbReference type="InterPro" id="IPR041613">
    <property type="entry name" value="Pept_S41_N"/>
</dbReference>
<dbReference type="CDD" id="cd07561">
    <property type="entry name" value="Peptidase_S41_CPP_like"/>
    <property type="match status" value="1"/>
</dbReference>
<dbReference type="InterPro" id="IPR041489">
    <property type="entry name" value="PDZ_6"/>
</dbReference>
<evidence type="ECO:0000259" key="1">
    <source>
        <dbReference type="PROSITE" id="PS50106"/>
    </source>
</evidence>
<dbReference type="Pfam" id="PF18294">
    <property type="entry name" value="Pept_S41_N"/>
    <property type="match status" value="1"/>
</dbReference>
<dbReference type="GO" id="GO:0006508">
    <property type="term" value="P:proteolysis"/>
    <property type="evidence" value="ECO:0007669"/>
    <property type="project" value="InterPro"/>
</dbReference>
<dbReference type="Pfam" id="PF03572">
    <property type="entry name" value="Peptidase_S41"/>
    <property type="match status" value="1"/>
</dbReference>
<dbReference type="Gene3D" id="3.90.226.10">
    <property type="entry name" value="2-enoyl-CoA Hydratase, Chain A, domain 1"/>
    <property type="match status" value="1"/>
</dbReference>
<sequence length="469" mass="52443">MKYLSYNKAGLALVFGALIFLNACKDKTDDPVPELSANAKVNTWIQEVMDEVYLWLDDMRNPISLESDPEDYFESLLFRPTDRFSVIYPDYQELINSLSGVSKEAGYEITLARESSTNNNVIAFITYTKKGSPAETAGLKRGDLITHINGVRMTLDNYQEILGQRSEAHSISYLRYNESSSNYVAQTPVDLTTSVLSEDPNFLDSIYTIGNQKIGYVVYHFFAPGIEGQATRYDDEMDAVFAKFKAEGINHLILDFRYNGGGYQSSAVNLASLIAPNVTNDDVFTKIKYNSYLMGFDQLKNVQIKFESKPQNLGPILSGNKVYIITSSRTASASELIINGLRPYMEVFMVGGLTYGKNVGSIAIEDEENPSNKYGLLPIVSQSFNKNDQSDYASGFQPNIQGNELSQPTLLPLGDTNEFLLKLTLEQITGTPSPDRIQMIERIDMGSSIEKQTRFGRLIDDQTNLKVKH</sequence>
<dbReference type="EMBL" id="JANSUY010000003">
    <property type="protein sequence ID" value="MCR9014759.1"/>
    <property type="molecule type" value="Genomic_DNA"/>
</dbReference>
<accession>A0A9X2P7V2</accession>
<dbReference type="Gene3D" id="3.30.750.170">
    <property type="match status" value="1"/>
</dbReference>
<dbReference type="PROSITE" id="PS50106">
    <property type="entry name" value="PDZ"/>
    <property type="match status" value="1"/>
</dbReference>
<dbReference type="Pfam" id="PF17820">
    <property type="entry name" value="PDZ_6"/>
    <property type="match status" value="1"/>
</dbReference>
<dbReference type="Proteomes" id="UP001142175">
    <property type="component" value="Unassembled WGS sequence"/>
</dbReference>
<dbReference type="InterPro" id="IPR005151">
    <property type="entry name" value="Tail-specific_protease"/>
</dbReference>
<protein>
    <submittedName>
        <fullName evidence="2">S41 family peptidase</fullName>
    </submittedName>
</protein>
<organism evidence="2 3">
    <name type="scientific">Aquiflexum gelatinilyticum</name>
    <dbReference type="NCBI Taxonomy" id="2961943"/>
    <lineage>
        <taxon>Bacteria</taxon>
        <taxon>Pseudomonadati</taxon>
        <taxon>Bacteroidota</taxon>
        <taxon>Cytophagia</taxon>
        <taxon>Cytophagales</taxon>
        <taxon>Cyclobacteriaceae</taxon>
        <taxon>Aquiflexum</taxon>
    </lineage>
</organism>
<dbReference type="GO" id="GO:0030288">
    <property type="term" value="C:outer membrane-bounded periplasmic space"/>
    <property type="evidence" value="ECO:0007669"/>
    <property type="project" value="TreeGrafter"/>
</dbReference>
<dbReference type="GO" id="GO:0007165">
    <property type="term" value="P:signal transduction"/>
    <property type="evidence" value="ECO:0007669"/>
    <property type="project" value="TreeGrafter"/>
</dbReference>
<dbReference type="SMART" id="SM00228">
    <property type="entry name" value="PDZ"/>
    <property type="match status" value="1"/>
</dbReference>
<evidence type="ECO:0000313" key="3">
    <source>
        <dbReference type="Proteomes" id="UP001142175"/>
    </source>
</evidence>
<dbReference type="Gene3D" id="2.30.42.10">
    <property type="match status" value="1"/>
</dbReference>
<keyword evidence="3" id="KW-1185">Reference proteome</keyword>
<dbReference type="GO" id="GO:0008236">
    <property type="term" value="F:serine-type peptidase activity"/>
    <property type="evidence" value="ECO:0007669"/>
    <property type="project" value="InterPro"/>
</dbReference>
<proteinExistence type="predicted"/>
<evidence type="ECO:0000313" key="2">
    <source>
        <dbReference type="EMBL" id="MCR9014759.1"/>
    </source>
</evidence>
<dbReference type="GO" id="GO:0004175">
    <property type="term" value="F:endopeptidase activity"/>
    <property type="evidence" value="ECO:0007669"/>
    <property type="project" value="TreeGrafter"/>
</dbReference>
<feature type="domain" description="PDZ" evidence="1">
    <location>
        <begin position="91"/>
        <end position="177"/>
    </location>
</feature>
<dbReference type="SUPFAM" id="SSF52096">
    <property type="entry name" value="ClpP/crotonase"/>
    <property type="match status" value="1"/>
</dbReference>
<dbReference type="AlphaFoldDB" id="A0A9X2P7V2"/>
<dbReference type="SUPFAM" id="SSF50156">
    <property type="entry name" value="PDZ domain-like"/>
    <property type="match status" value="1"/>
</dbReference>
<dbReference type="InterPro" id="IPR001478">
    <property type="entry name" value="PDZ"/>
</dbReference>
<dbReference type="RefSeq" id="WP_258422639.1">
    <property type="nucleotide sequence ID" value="NZ_JANSUY010000003.1"/>
</dbReference>
<dbReference type="InterPro" id="IPR029045">
    <property type="entry name" value="ClpP/crotonase-like_dom_sf"/>
</dbReference>